<keyword evidence="3" id="KW-0282">Flagellum</keyword>
<evidence type="ECO:0000313" key="3">
    <source>
        <dbReference type="EMBL" id="SFF53085.1"/>
    </source>
</evidence>
<keyword evidence="2" id="KW-0812">Transmembrane</keyword>
<dbReference type="EMBL" id="FOOC01000007">
    <property type="protein sequence ID" value="SFF53085.1"/>
    <property type="molecule type" value="Genomic_DNA"/>
</dbReference>
<keyword evidence="4" id="KW-1185">Reference proteome</keyword>
<accession>A0A1I2JE27</accession>
<name>A0A1I2JE27_9GAMM</name>
<keyword evidence="3" id="KW-0966">Cell projection</keyword>
<evidence type="ECO:0000256" key="1">
    <source>
        <dbReference type="SAM" id="MobiDB-lite"/>
    </source>
</evidence>
<keyword evidence="3" id="KW-0969">Cilium</keyword>
<feature type="region of interest" description="Disordered" evidence="1">
    <location>
        <begin position="59"/>
        <end position="83"/>
    </location>
</feature>
<protein>
    <submittedName>
        <fullName evidence="3">Flagellar basal body-associated protein FliL</fullName>
    </submittedName>
</protein>
<dbReference type="STRING" id="1076937.SAMN04488120_10758"/>
<sequence>MRASVPEACRVCVKLAFERACNEPTWNHAPMNRGTWTSLFLALVLVTVGAGYYLYRERSPHAPEPEPTLAQPVPDAEPEEATPHLDDALPVQDRVPDEPMLPALDDSDAAMREALVRIFGATAVASWLVPERLIRNAVATIDSLDRDPVRLRLRPLKPVPGRLLVIQDGPRLLLGPENAQRYQPYVDALRAVDTQALVALYRRWYPRLQQAYAELGYPDRSFNDRLIEIIDHLRATPEVRGPLVLLPARGGYAYADETLESWSSGRKILLRLGSTQAAVVKAKLGEIRAELVGGRRAQPAP</sequence>
<organism evidence="3 4">
    <name type="scientific">Fontimonas thermophila</name>
    <dbReference type="NCBI Taxonomy" id="1076937"/>
    <lineage>
        <taxon>Bacteria</taxon>
        <taxon>Pseudomonadati</taxon>
        <taxon>Pseudomonadota</taxon>
        <taxon>Gammaproteobacteria</taxon>
        <taxon>Nevskiales</taxon>
        <taxon>Nevskiaceae</taxon>
        <taxon>Fontimonas</taxon>
    </lineage>
</organism>
<evidence type="ECO:0000256" key="2">
    <source>
        <dbReference type="SAM" id="Phobius"/>
    </source>
</evidence>
<keyword evidence="2" id="KW-0472">Membrane</keyword>
<gene>
    <name evidence="3" type="ORF">SAMN04488120_10758</name>
</gene>
<dbReference type="AlphaFoldDB" id="A0A1I2JE27"/>
<evidence type="ECO:0000313" key="4">
    <source>
        <dbReference type="Proteomes" id="UP000199771"/>
    </source>
</evidence>
<feature type="transmembrane region" description="Helical" evidence="2">
    <location>
        <begin position="36"/>
        <end position="55"/>
    </location>
</feature>
<proteinExistence type="predicted"/>
<dbReference type="Proteomes" id="UP000199771">
    <property type="component" value="Unassembled WGS sequence"/>
</dbReference>
<dbReference type="InterPro" id="IPR021382">
    <property type="entry name" value="DUF3014"/>
</dbReference>
<keyword evidence="2" id="KW-1133">Transmembrane helix</keyword>
<reference evidence="3 4" key="1">
    <citation type="submission" date="2016-10" db="EMBL/GenBank/DDBJ databases">
        <authorList>
            <person name="de Groot N.N."/>
        </authorList>
    </citation>
    <scope>NUCLEOTIDE SEQUENCE [LARGE SCALE GENOMIC DNA]</scope>
    <source>
        <strain evidence="3 4">DSM 23609</strain>
    </source>
</reference>
<dbReference type="Pfam" id="PF11219">
    <property type="entry name" value="DUF3014"/>
    <property type="match status" value="1"/>
</dbReference>